<dbReference type="Gene3D" id="3.40.50.300">
    <property type="entry name" value="P-loop containing nucleotide triphosphate hydrolases"/>
    <property type="match status" value="1"/>
</dbReference>
<dbReference type="EMBL" id="CP126219">
    <property type="protein sequence ID" value="WIA20399.1"/>
    <property type="molecule type" value="Genomic_DNA"/>
</dbReference>
<evidence type="ECO:0000256" key="2">
    <source>
        <dbReference type="ARBA" id="ARBA00022801"/>
    </source>
</evidence>
<dbReference type="InterPro" id="IPR050628">
    <property type="entry name" value="SNF2_RAD54_helicase_TF"/>
</dbReference>
<evidence type="ECO:0000313" key="5">
    <source>
        <dbReference type="Proteomes" id="UP001244341"/>
    </source>
</evidence>
<dbReference type="PANTHER" id="PTHR45626">
    <property type="entry name" value="TRANSCRIPTION TERMINATION FACTOR 2-RELATED"/>
    <property type="match status" value="1"/>
</dbReference>
<keyword evidence="3" id="KW-0067">ATP-binding</keyword>
<proteinExistence type="predicted"/>
<dbReference type="PANTHER" id="PTHR45626:SF26">
    <property type="entry name" value="FAMILY HELICASE, PUTATIVE (AFU_ORTHOLOGUE AFUA_2G09120)-RELATED"/>
    <property type="match status" value="1"/>
</dbReference>
<gene>
    <name evidence="4" type="ORF">OEZ85_004819</name>
</gene>
<dbReference type="InterPro" id="IPR027417">
    <property type="entry name" value="P-loop_NTPase"/>
</dbReference>
<dbReference type="SUPFAM" id="SSF52540">
    <property type="entry name" value="P-loop containing nucleoside triphosphate hydrolases"/>
    <property type="match status" value="1"/>
</dbReference>
<accession>A0ABY8UG89</accession>
<protein>
    <recommendedName>
        <fullName evidence="6">Helicase C-terminal domain-containing protein</fullName>
    </recommendedName>
</protein>
<keyword evidence="1" id="KW-0547">Nucleotide-binding</keyword>
<reference evidence="4 5" key="1">
    <citation type="submission" date="2023-05" db="EMBL/GenBank/DDBJ databases">
        <title>A 100% complete, gapless, phased diploid assembly of the Scenedesmus obliquus UTEX 3031 genome.</title>
        <authorList>
            <person name="Biondi T.C."/>
            <person name="Hanschen E.R."/>
            <person name="Kwon T."/>
            <person name="Eng W."/>
            <person name="Kruse C.P.S."/>
            <person name="Koehler S.I."/>
            <person name="Kunde Y."/>
            <person name="Gleasner C.D."/>
            <person name="You Mak K.T."/>
            <person name="Polle J."/>
            <person name="Hovde B.T."/>
            <person name="Starkenburg S.R."/>
        </authorList>
    </citation>
    <scope>NUCLEOTIDE SEQUENCE [LARGE SCALE GENOMIC DNA]</scope>
    <source>
        <strain evidence="4 5">DOE0152z</strain>
    </source>
</reference>
<evidence type="ECO:0000313" key="4">
    <source>
        <dbReference type="EMBL" id="WIA20399.1"/>
    </source>
</evidence>
<evidence type="ECO:0000256" key="1">
    <source>
        <dbReference type="ARBA" id="ARBA00022741"/>
    </source>
</evidence>
<name>A0ABY8UG89_TETOB</name>
<sequence length="506" mass="55258">MRLPEMPQAKLVMFARGGGSGWLLQDWQVLTQQAELDLAPAELHGWFGQLKQQRRLLTRAVEELQRVPAVEGEQGVLPGSESARYQQLLGEASSALLSYGKSSPSAPPPHLLRKAMLEAAARAGLKWHGQGVMWQGVMRMGGLLDMLLPLFPDDERQQQVVCWINTLRQLCDEHAAASAVEKAAEKLMVAAKWLAPRATRRPAHELQREVERLQAELAELCGRTSAEVEQLVRDTRQLTQPAAGRPVSHEAAELPATAELGYGSLLGHVAGMLLGPLKEHKVVLVTANKVLYWELLRLLMKLGIGHEHLDPKEWVACKRLPGKLREAPRNRREGLDRFRQGESRVLVLNVLDPQQAVGITLTCVHHMLVLDPLLEEATLHQVLSRIHRYGQKHEQHVTFLVAAGSINKLLHNRYVPPALQRFMQQGQQQELLEQPEAAAAAAAAAAANPDEAAGVADQPAEMLAAAAAVAAGGNEGAAVCRSSRGAGQELPAAQVVALLKQHLGVQ</sequence>
<evidence type="ECO:0000256" key="3">
    <source>
        <dbReference type="ARBA" id="ARBA00022840"/>
    </source>
</evidence>
<organism evidence="4 5">
    <name type="scientific">Tetradesmus obliquus</name>
    <name type="common">Green alga</name>
    <name type="synonym">Acutodesmus obliquus</name>
    <dbReference type="NCBI Taxonomy" id="3088"/>
    <lineage>
        <taxon>Eukaryota</taxon>
        <taxon>Viridiplantae</taxon>
        <taxon>Chlorophyta</taxon>
        <taxon>core chlorophytes</taxon>
        <taxon>Chlorophyceae</taxon>
        <taxon>CS clade</taxon>
        <taxon>Sphaeropleales</taxon>
        <taxon>Scenedesmaceae</taxon>
        <taxon>Tetradesmus</taxon>
    </lineage>
</organism>
<keyword evidence="5" id="KW-1185">Reference proteome</keyword>
<dbReference type="Proteomes" id="UP001244341">
    <property type="component" value="Chromosome 12b"/>
</dbReference>
<evidence type="ECO:0008006" key="6">
    <source>
        <dbReference type="Google" id="ProtNLM"/>
    </source>
</evidence>
<keyword evidence="2" id="KW-0378">Hydrolase</keyword>